<feature type="compositionally biased region" description="Polar residues" evidence="1">
    <location>
        <begin position="200"/>
        <end position="212"/>
    </location>
</feature>
<evidence type="ECO:0000313" key="2">
    <source>
        <dbReference type="EMBL" id="MBX8644820.1"/>
    </source>
</evidence>
<dbReference type="Proteomes" id="UP000750197">
    <property type="component" value="Unassembled WGS sequence"/>
</dbReference>
<gene>
    <name evidence="2" type="ORF">KIY12_08910</name>
</gene>
<dbReference type="AlphaFoldDB" id="A0A8J7YQU9"/>
<protein>
    <submittedName>
        <fullName evidence="2">Uncharacterized protein</fullName>
    </submittedName>
</protein>
<name>A0A8J7YQU9_9ARCH</name>
<evidence type="ECO:0000313" key="3">
    <source>
        <dbReference type="Proteomes" id="UP000750197"/>
    </source>
</evidence>
<organism evidence="2 3">
    <name type="scientific">Candidatus Sysuiplasma superficiale</name>
    <dbReference type="NCBI Taxonomy" id="2823368"/>
    <lineage>
        <taxon>Archaea</taxon>
        <taxon>Methanobacteriati</taxon>
        <taxon>Thermoplasmatota</taxon>
        <taxon>Thermoplasmata</taxon>
        <taxon>Candidatus Sysuiplasmatales</taxon>
        <taxon>Candidatus Sysuiplasmataceae</taxon>
        <taxon>Candidatus Sysuiplasma</taxon>
    </lineage>
</organism>
<comment type="caution">
    <text evidence="2">The sequence shown here is derived from an EMBL/GenBank/DDBJ whole genome shotgun (WGS) entry which is preliminary data.</text>
</comment>
<accession>A0A8J7YQU9</accession>
<reference evidence="2" key="1">
    <citation type="submission" date="2021-05" db="EMBL/GenBank/DDBJ databases">
        <title>Genomic insights into ecological role and evolution of a novel Thermoplasmata order Candidatus Sysuiplasmatales.</title>
        <authorList>
            <person name="Yuan Y."/>
        </authorList>
    </citation>
    <scope>NUCLEOTIDE SEQUENCE</scope>
    <source>
        <strain evidence="2">TUT19-bin139</strain>
    </source>
</reference>
<dbReference type="EMBL" id="JAHEAC010000107">
    <property type="protein sequence ID" value="MBX8644820.1"/>
    <property type="molecule type" value="Genomic_DNA"/>
</dbReference>
<evidence type="ECO:0000256" key="1">
    <source>
        <dbReference type="SAM" id="MobiDB-lite"/>
    </source>
</evidence>
<proteinExistence type="predicted"/>
<sequence length="305" mass="34394">MMSEQVERRESMAMMPFDVPSEWNELGKAGNALTHIFKAIMVRGVDYGVLPGGNKPSCYKPGAELLSKYFNIRDEISEKTCERQLTGENPYVSYTIRVSGFNGRGEKISDGEGYCSSLDPKYMKSMITQMDKMRQKGDKVSMINMVAWIDNTILKMAIKRAYVDMILRATGASRIFTQDAEDMYDVIDGEVPPDIENSHRSQPAGNAGQKSMGSDEREMSAKQRDRIMEGLEGKMKKYGPLFVEYYGQKEPLFNAKVKLKDGKFVLNPTTVPEANTILQNVIWLDSEADADFQAWLKKRKAVLTA</sequence>
<feature type="region of interest" description="Disordered" evidence="1">
    <location>
        <begin position="191"/>
        <end position="221"/>
    </location>
</feature>